<feature type="non-terminal residue" evidence="1">
    <location>
        <position position="268"/>
    </location>
</feature>
<dbReference type="Proteomes" id="UP000663844">
    <property type="component" value="Unassembled WGS sequence"/>
</dbReference>
<dbReference type="EMBL" id="CAJOAZ010014901">
    <property type="protein sequence ID" value="CAF4286255.1"/>
    <property type="molecule type" value="Genomic_DNA"/>
</dbReference>
<protein>
    <submittedName>
        <fullName evidence="1">Uncharacterized protein</fullName>
    </submittedName>
</protein>
<sequence length="268" mass="30012">DNSSLFLFYRTVENRLQALFTSVLAAQGGYLQSTTKKSLKLTAAKVAPHALIKAIDFGRKQIDLLSEFLPAGSLLKPATYVTDQIVSKLNQKQQKKEFYNISVLGNFEELQCAASDTAALLTLYYKQQIESIDTQTRITGSNIFNDQVYWIKEVFLNVRPESDTEKAVVIVAEYITACLLDALKTGGHKDIISTVPLSEQLWLCAAKYNPKEQRIADTVGFTAGKLLIPITIATSKTRTYEVQLRHFIRYVSLITNEGAIYQYPVSPK</sequence>
<feature type="non-terminal residue" evidence="1">
    <location>
        <position position="1"/>
    </location>
</feature>
<dbReference type="AlphaFoldDB" id="A0A820GWA2"/>
<comment type="caution">
    <text evidence="1">The sequence shown here is derived from an EMBL/GenBank/DDBJ whole genome shotgun (WGS) entry which is preliminary data.</text>
</comment>
<evidence type="ECO:0000313" key="1">
    <source>
        <dbReference type="EMBL" id="CAF4286255.1"/>
    </source>
</evidence>
<evidence type="ECO:0000313" key="2">
    <source>
        <dbReference type="Proteomes" id="UP000663844"/>
    </source>
</evidence>
<accession>A0A820GWA2</accession>
<gene>
    <name evidence="1" type="ORF">OXD698_LOCUS45339</name>
</gene>
<organism evidence="1 2">
    <name type="scientific">Adineta steineri</name>
    <dbReference type="NCBI Taxonomy" id="433720"/>
    <lineage>
        <taxon>Eukaryota</taxon>
        <taxon>Metazoa</taxon>
        <taxon>Spiralia</taxon>
        <taxon>Gnathifera</taxon>
        <taxon>Rotifera</taxon>
        <taxon>Eurotatoria</taxon>
        <taxon>Bdelloidea</taxon>
        <taxon>Adinetida</taxon>
        <taxon>Adinetidae</taxon>
        <taxon>Adineta</taxon>
    </lineage>
</organism>
<reference evidence="1" key="1">
    <citation type="submission" date="2021-02" db="EMBL/GenBank/DDBJ databases">
        <authorList>
            <person name="Nowell W R."/>
        </authorList>
    </citation>
    <scope>NUCLEOTIDE SEQUENCE</scope>
</reference>
<name>A0A820GWA2_9BILA</name>
<proteinExistence type="predicted"/>